<reference evidence="4 5" key="1">
    <citation type="journal article" date="2018" name="Nat. Biotechnol.">
        <title>A standardized bacterial taxonomy based on genome phylogeny substantially revises the tree of life.</title>
        <authorList>
            <person name="Parks D.H."/>
            <person name="Chuvochina M."/>
            <person name="Waite D.W."/>
            <person name="Rinke C."/>
            <person name="Skarshewski A."/>
            <person name="Chaumeil P.A."/>
            <person name="Hugenholtz P."/>
        </authorList>
    </citation>
    <scope>NUCLEOTIDE SEQUENCE [LARGE SCALE GENOMIC DNA]</scope>
    <source>
        <strain evidence="4">UBA9359</strain>
    </source>
</reference>
<gene>
    <name evidence="4" type="ORF">DGQ38_19690</name>
</gene>
<dbReference type="OMA" id="GFFDYWL"/>
<dbReference type="AlphaFoldDB" id="A0A3D5J5L8"/>
<evidence type="ECO:0000256" key="1">
    <source>
        <dbReference type="PROSITE-ProRule" id="PRU00169"/>
    </source>
</evidence>
<feature type="domain" description="Response regulatory" evidence="2">
    <location>
        <begin position="3"/>
        <end position="121"/>
    </location>
</feature>
<dbReference type="SMART" id="SM00850">
    <property type="entry name" value="LytTR"/>
    <property type="match status" value="1"/>
</dbReference>
<dbReference type="PROSITE" id="PS50110">
    <property type="entry name" value="RESPONSE_REGULATORY"/>
    <property type="match status" value="1"/>
</dbReference>
<organism evidence="4 5">
    <name type="scientific">Zunongwangia profunda</name>
    <dbReference type="NCBI Taxonomy" id="398743"/>
    <lineage>
        <taxon>Bacteria</taxon>
        <taxon>Pseudomonadati</taxon>
        <taxon>Bacteroidota</taxon>
        <taxon>Flavobacteriia</taxon>
        <taxon>Flavobacteriales</taxon>
        <taxon>Flavobacteriaceae</taxon>
        <taxon>Zunongwangia</taxon>
    </lineage>
</organism>
<comment type="caution">
    <text evidence="1">Lacks conserved residue(s) required for the propagation of feature annotation.</text>
</comment>
<dbReference type="InterPro" id="IPR011006">
    <property type="entry name" value="CheY-like_superfamily"/>
</dbReference>
<dbReference type="RefSeq" id="WP_013073840.1">
    <property type="nucleotide sequence ID" value="NZ_CAJXAW010000004.1"/>
</dbReference>
<feature type="domain" description="HTH LytTR-type" evidence="3">
    <location>
        <begin position="132"/>
        <end position="234"/>
    </location>
</feature>
<dbReference type="GO" id="GO:0003677">
    <property type="term" value="F:DNA binding"/>
    <property type="evidence" value="ECO:0007669"/>
    <property type="project" value="UniProtKB-KW"/>
</dbReference>
<dbReference type="CDD" id="cd00156">
    <property type="entry name" value="REC"/>
    <property type="match status" value="1"/>
</dbReference>
<protein>
    <submittedName>
        <fullName evidence="4">DNA-binding response regulator</fullName>
    </submittedName>
</protein>
<sequence length="243" mass="28570">MHSYFIIENHQTTIKIIQEILEEQGEYYCIGTSDDYEEGMNLILKHHPDMVFINIDQVDINTPDVFAYCREMQNYITNKIFFIALSNDERKAYQALKNKFYDYIIKPLRELDIRKTAMQFLKDHNVLPPQTLCLKSYKDYTILKMNDILFLEADNNATDFILVSGKKVSAFKTLKTFEAVLPAIFIRIHHSYIVNTDHISKISFGKLKCSLHHNKIHLPFSKSYRHNLDYLENALEQNAVSYN</sequence>
<evidence type="ECO:0000313" key="5">
    <source>
        <dbReference type="Proteomes" id="UP000264330"/>
    </source>
</evidence>
<dbReference type="Pfam" id="PF00072">
    <property type="entry name" value="Response_reg"/>
    <property type="match status" value="1"/>
</dbReference>
<dbReference type="GO" id="GO:0000156">
    <property type="term" value="F:phosphorelay response regulator activity"/>
    <property type="evidence" value="ECO:0007669"/>
    <property type="project" value="InterPro"/>
</dbReference>
<dbReference type="InterPro" id="IPR046947">
    <property type="entry name" value="LytR-like"/>
</dbReference>
<comment type="caution">
    <text evidence="4">The sequence shown here is derived from an EMBL/GenBank/DDBJ whole genome shotgun (WGS) entry which is preliminary data.</text>
</comment>
<keyword evidence="4" id="KW-0238">DNA-binding</keyword>
<dbReference type="EMBL" id="DPMF01000447">
    <property type="protein sequence ID" value="HCV83264.1"/>
    <property type="molecule type" value="Genomic_DNA"/>
</dbReference>
<evidence type="ECO:0000259" key="2">
    <source>
        <dbReference type="PROSITE" id="PS50110"/>
    </source>
</evidence>
<dbReference type="PROSITE" id="PS50930">
    <property type="entry name" value="HTH_LYTTR"/>
    <property type="match status" value="1"/>
</dbReference>
<dbReference type="PANTHER" id="PTHR37299:SF1">
    <property type="entry name" value="STAGE 0 SPORULATION PROTEIN A HOMOLOG"/>
    <property type="match status" value="1"/>
</dbReference>
<dbReference type="Gene3D" id="2.40.50.1020">
    <property type="entry name" value="LytTr DNA-binding domain"/>
    <property type="match status" value="1"/>
</dbReference>
<dbReference type="Pfam" id="PF04397">
    <property type="entry name" value="LytTR"/>
    <property type="match status" value="1"/>
</dbReference>
<dbReference type="InterPro" id="IPR007492">
    <property type="entry name" value="LytTR_DNA-bd_dom"/>
</dbReference>
<name>A0A3D5J5L8_9FLAO</name>
<accession>A0A3D5J5L8</accession>
<dbReference type="InterPro" id="IPR001789">
    <property type="entry name" value="Sig_transdc_resp-reg_receiver"/>
</dbReference>
<evidence type="ECO:0000313" key="4">
    <source>
        <dbReference type="EMBL" id="HCV83264.1"/>
    </source>
</evidence>
<dbReference type="SUPFAM" id="SSF52172">
    <property type="entry name" value="CheY-like"/>
    <property type="match status" value="1"/>
</dbReference>
<dbReference type="Proteomes" id="UP000264330">
    <property type="component" value="Unassembled WGS sequence"/>
</dbReference>
<dbReference type="PANTHER" id="PTHR37299">
    <property type="entry name" value="TRANSCRIPTIONAL REGULATOR-RELATED"/>
    <property type="match status" value="1"/>
</dbReference>
<proteinExistence type="predicted"/>
<dbReference type="Gene3D" id="3.40.50.2300">
    <property type="match status" value="1"/>
</dbReference>
<evidence type="ECO:0000259" key="3">
    <source>
        <dbReference type="PROSITE" id="PS50930"/>
    </source>
</evidence>